<feature type="repeat" description="ANK" evidence="3">
    <location>
        <begin position="198"/>
        <end position="230"/>
    </location>
</feature>
<comment type="caution">
    <text evidence="4">The sequence shown here is derived from an EMBL/GenBank/DDBJ whole genome shotgun (WGS) entry which is preliminary data.</text>
</comment>
<evidence type="ECO:0000313" key="5">
    <source>
        <dbReference type="Proteomes" id="UP001224890"/>
    </source>
</evidence>
<dbReference type="AlphaFoldDB" id="A0AAJ0A595"/>
<dbReference type="Proteomes" id="UP001224890">
    <property type="component" value="Unassembled WGS sequence"/>
</dbReference>
<dbReference type="PROSITE" id="PS50088">
    <property type="entry name" value="ANK_REPEAT"/>
    <property type="match status" value="1"/>
</dbReference>
<dbReference type="SMART" id="SM00248">
    <property type="entry name" value="ANK"/>
    <property type="match status" value="5"/>
</dbReference>
<accession>A0AAJ0A595</accession>
<dbReference type="InterPro" id="IPR036770">
    <property type="entry name" value="Ankyrin_rpt-contain_sf"/>
</dbReference>
<dbReference type="PROSITE" id="PS50297">
    <property type="entry name" value="ANK_REP_REGION"/>
    <property type="match status" value="1"/>
</dbReference>
<keyword evidence="1" id="KW-0677">Repeat</keyword>
<organism evidence="4 5">
    <name type="scientific">Colletotrichum godetiae</name>
    <dbReference type="NCBI Taxonomy" id="1209918"/>
    <lineage>
        <taxon>Eukaryota</taxon>
        <taxon>Fungi</taxon>
        <taxon>Dikarya</taxon>
        <taxon>Ascomycota</taxon>
        <taxon>Pezizomycotina</taxon>
        <taxon>Sordariomycetes</taxon>
        <taxon>Hypocreomycetidae</taxon>
        <taxon>Glomerellales</taxon>
        <taxon>Glomerellaceae</taxon>
        <taxon>Colletotrichum</taxon>
        <taxon>Colletotrichum acutatum species complex</taxon>
    </lineage>
</organism>
<dbReference type="Gene3D" id="1.25.40.20">
    <property type="entry name" value="Ankyrin repeat-containing domain"/>
    <property type="match status" value="1"/>
</dbReference>
<evidence type="ECO:0000256" key="3">
    <source>
        <dbReference type="PROSITE-ProRule" id="PRU00023"/>
    </source>
</evidence>
<reference evidence="4" key="1">
    <citation type="submission" date="2021-06" db="EMBL/GenBank/DDBJ databases">
        <title>Comparative genomics, transcriptomics and evolutionary studies reveal genomic signatures of adaptation to plant cell wall in hemibiotrophic fungi.</title>
        <authorList>
            <consortium name="DOE Joint Genome Institute"/>
            <person name="Baroncelli R."/>
            <person name="Diaz J.F."/>
            <person name="Benocci T."/>
            <person name="Peng M."/>
            <person name="Battaglia E."/>
            <person name="Haridas S."/>
            <person name="Andreopoulos W."/>
            <person name="Labutti K."/>
            <person name="Pangilinan J."/>
            <person name="Floch G.L."/>
            <person name="Makela M.R."/>
            <person name="Henrissat B."/>
            <person name="Grigoriev I.V."/>
            <person name="Crouch J.A."/>
            <person name="De Vries R.P."/>
            <person name="Sukno S.A."/>
            <person name="Thon M.R."/>
        </authorList>
    </citation>
    <scope>NUCLEOTIDE SEQUENCE</scope>
    <source>
        <strain evidence="4">CBS 193.32</strain>
    </source>
</reference>
<name>A0AAJ0A595_9PEZI</name>
<dbReference type="InterPro" id="IPR002110">
    <property type="entry name" value="Ankyrin_rpt"/>
</dbReference>
<proteinExistence type="predicted"/>
<protein>
    <submittedName>
        <fullName evidence="4">Ankyrin repeat-containing domain protein</fullName>
    </submittedName>
</protein>
<evidence type="ECO:0000313" key="4">
    <source>
        <dbReference type="EMBL" id="KAK1656769.1"/>
    </source>
</evidence>
<dbReference type="Pfam" id="PF12796">
    <property type="entry name" value="Ank_2"/>
    <property type="match status" value="2"/>
</dbReference>
<gene>
    <name evidence="4" type="ORF">BDP55DRAFT_69110</name>
</gene>
<dbReference type="SUPFAM" id="SSF48403">
    <property type="entry name" value="Ankyrin repeat"/>
    <property type="match status" value="1"/>
</dbReference>
<evidence type="ECO:0000256" key="2">
    <source>
        <dbReference type="ARBA" id="ARBA00023043"/>
    </source>
</evidence>
<sequence>MNGNISGLRELFSQGLAQPGDMSATRGFSLWALYGGLNQYATVQYLLQEGAPVDDESYDHVNDFIHRKRCKSEEEVALKPIWSKGTRDWFDVQNFPQIHRILLAGGPDFRISLVNELKSNPNAVFEKDAKGRTVLDWATARAQLDVMRLLIGSSNVDSMDRSGRTTVLHAVDSHNHAALEMVLKAGANPNPKIPEGWHRSSPLTSASFGGLTEMVDLLLEHGATINTRNPEGRAALHTAIIRNKHEILRIFVEKCDGDCLRELELLPVIAQHADEQTKAILKSSGQFPEIFDFDYDGSWEIV</sequence>
<evidence type="ECO:0000256" key="1">
    <source>
        <dbReference type="ARBA" id="ARBA00022737"/>
    </source>
</evidence>
<keyword evidence="5" id="KW-1185">Reference proteome</keyword>
<dbReference type="EMBL" id="JAHMHR010000122">
    <property type="protein sequence ID" value="KAK1656769.1"/>
    <property type="molecule type" value="Genomic_DNA"/>
</dbReference>
<dbReference type="PANTHER" id="PTHR24173:SF74">
    <property type="entry name" value="ANKYRIN REPEAT DOMAIN-CONTAINING PROTEIN 16"/>
    <property type="match status" value="1"/>
</dbReference>
<dbReference type="GeneID" id="85461458"/>
<dbReference type="RefSeq" id="XP_060421533.1">
    <property type="nucleotide sequence ID" value="XM_060576932.1"/>
</dbReference>
<dbReference type="PANTHER" id="PTHR24173">
    <property type="entry name" value="ANKYRIN REPEAT CONTAINING"/>
    <property type="match status" value="1"/>
</dbReference>
<keyword evidence="2 3" id="KW-0040">ANK repeat</keyword>